<comment type="caution">
    <text evidence="2">The sequence shown here is derived from an EMBL/GenBank/DDBJ whole genome shotgun (WGS) entry which is preliminary data.</text>
</comment>
<feature type="compositionally biased region" description="Basic and acidic residues" evidence="1">
    <location>
        <begin position="152"/>
        <end position="168"/>
    </location>
</feature>
<dbReference type="AlphaFoldDB" id="A0A8H4VYP9"/>
<dbReference type="Proteomes" id="UP000566819">
    <property type="component" value="Unassembled WGS sequence"/>
</dbReference>
<evidence type="ECO:0000256" key="1">
    <source>
        <dbReference type="SAM" id="MobiDB-lite"/>
    </source>
</evidence>
<feature type="region of interest" description="Disordered" evidence="1">
    <location>
        <begin position="99"/>
        <end position="168"/>
    </location>
</feature>
<keyword evidence="3" id="KW-1185">Reference proteome</keyword>
<dbReference type="EMBL" id="JAAMPI010001015">
    <property type="protein sequence ID" value="KAF4627177.1"/>
    <property type="molecule type" value="Genomic_DNA"/>
</dbReference>
<sequence length="168" mass="18543">MAAVILSGRSLASPIYISSRHSSYFLLPSAKKKPLFQKSENATQHPCTLQASSSSRLPDFPQLNLSAEKYFFVCLSLGSEDGGLFYNFGVPPVYVQRSFKQPKSRQAGSIKAEDGDDDESSHEENFQVETLAHDNNEATQNGSDEEFDPSENEDHPAANDSEGGRMYK</sequence>
<gene>
    <name evidence="2" type="ORF">G7Y89_g10979</name>
</gene>
<organism evidence="2 3">
    <name type="scientific">Cudoniella acicularis</name>
    <dbReference type="NCBI Taxonomy" id="354080"/>
    <lineage>
        <taxon>Eukaryota</taxon>
        <taxon>Fungi</taxon>
        <taxon>Dikarya</taxon>
        <taxon>Ascomycota</taxon>
        <taxon>Pezizomycotina</taxon>
        <taxon>Leotiomycetes</taxon>
        <taxon>Helotiales</taxon>
        <taxon>Tricladiaceae</taxon>
        <taxon>Cudoniella</taxon>
    </lineage>
</organism>
<proteinExistence type="predicted"/>
<accession>A0A8H4VYP9</accession>
<evidence type="ECO:0000313" key="3">
    <source>
        <dbReference type="Proteomes" id="UP000566819"/>
    </source>
</evidence>
<protein>
    <submittedName>
        <fullName evidence="2">Uncharacterized protein</fullName>
    </submittedName>
</protein>
<name>A0A8H4VYP9_9HELO</name>
<evidence type="ECO:0000313" key="2">
    <source>
        <dbReference type="EMBL" id="KAF4627177.1"/>
    </source>
</evidence>
<reference evidence="2 3" key="1">
    <citation type="submission" date="2020-03" db="EMBL/GenBank/DDBJ databases">
        <title>Draft Genome Sequence of Cudoniella acicularis.</title>
        <authorList>
            <person name="Buettner E."/>
            <person name="Kellner H."/>
        </authorList>
    </citation>
    <scope>NUCLEOTIDE SEQUENCE [LARGE SCALE GENOMIC DNA]</scope>
    <source>
        <strain evidence="2 3">DSM 108380</strain>
    </source>
</reference>